<gene>
    <name evidence="5" type="ORF">JOF43_001219</name>
</gene>
<evidence type="ECO:0000259" key="4">
    <source>
        <dbReference type="PROSITE" id="PS01124"/>
    </source>
</evidence>
<dbReference type="Pfam" id="PF12852">
    <property type="entry name" value="Cupin_6"/>
    <property type="match status" value="1"/>
</dbReference>
<proteinExistence type="predicted"/>
<dbReference type="SMART" id="SM00342">
    <property type="entry name" value="HTH_ARAC"/>
    <property type="match status" value="1"/>
</dbReference>
<dbReference type="EMBL" id="JAGIOD010000001">
    <property type="protein sequence ID" value="MBP2381262.1"/>
    <property type="molecule type" value="Genomic_DNA"/>
</dbReference>
<dbReference type="PROSITE" id="PS01124">
    <property type="entry name" value="HTH_ARAC_FAMILY_2"/>
    <property type="match status" value="1"/>
</dbReference>
<keyword evidence="2" id="KW-0238">DNA-binding</keyword>
<keyword evidence="3" id="KW-0804">Transcription</keyword>
<dbReference type="PANTHER" id="PTHR46796">
    <property type="entry name" value="HTH-TYPE TRANSCRIPTIONAL ACTIVATOR RHAS-RELATED"/>
    <property type="match status" value="1"/>
</dbReference>
<evidence type="ECO:0000256" key="1">
    <source>
        <dbReference type="ARBA" id="ARBA00023015"/>
    </source>
</evidence>
<organism evidence="5 6">
    <name type="scientific">Brachybacterium sacelli</name>
    <dbReference type="NCBI Taxonomy" id="173364"/>
    <lineage>
        <taxon>Bacteria</taxon>
        <taxon>Bacillati</taxon>
        <taxon>Actinomycetota</taxon>
        <taxon>Actinomycetes</taxon>
        <taxon>Micrococcales</taxon>
        <taxon>Dermabacteraceae</taxon>
        <taxon>Brachybacterium</taxon>
    </lineage>
</organism>
<dbReference type="RefSeq" id="WP_209900281.1">
    <property type="nucleotide sequence ID" value="NZ_BAAAJW010000021.1"/>
</dbReference>
<keyword evidence="6" id="KW-1185">Reference proteome</keyword>
<evidence type="ECO:0000313" key="6">
    <source>
        <dbReference type="Proteomes" id="UP001519290"/>
    </source>
</evidence>
<dbReference type="SUPFAM" id="SSF46689">
    <property type="entry name" value="Homeodomain-like"/>
    <property type="match status" value="2"/>
</dbReference>
<dbReference type="InterPro" id="IPR018060">
    <property type="entry name" value="HTH_AraC"/>
</dbReference>
<dbReference type="InterPro" id="IPR009057">
    <property type="entry name" value="Homeodomain-like_sf"/>
</dbReference>
<evidence type="ECO:0000256" key="2">
    <source>
        <dbReference type="ARBA" id="ARBA00023125"/>
    </source>
</evidence>
<dbReference type="Pfam" id="PF12833">
    <property type="entry name" value="HTH_18"/>
    <property type="match status" value="1"/>
</dbReference>
<evidence type="ECO:0000256" key="3">
    <source>
        <dbReference type="ARBA" id="ARBA00023163"/>
    </source>
</evidence>
<dbReference type="Proteomes" id="UP001519290">
    <property type="component" value="Unassembled WGS sequence"/>
</dbReference>
<protein>
    <submittedName>
        <fullName evidence="5">AraC-like DNA-binding protein</fullName>
    </submittedName>
</protein>
<dbReference type="InterPro" id="IPR050204">
    <property type="entry name" value="AraC_XylS_family_regulators"/>
</dbReference>
<dbReference type="InterPro" id="IPR032783">
    <property type="entry name" value="AraC_lig"/>
</dbReference>
<reference evidence="5 6" key="1">
    <citation type="submission" date="2021-03" db="EMBL/GenBank/DDBJ databases">
        <title>Sequencing the genomes of 1000 actinobacteria strains.</title>
        <authorList>
            <person name="Klenk H.-P."/>
        </authorList>
    </citation>
    <scope>NUCLEOTIDE SEQUENCE [LARGE SCALE GENOMIC DNA]</scope>
    <source>
        <strain evidence="5 6">DSM 14566</strain>
    </source>
</reference>
<dbReference type="Gene3D" id="1.10.10.60">
    <property type="entry name" value="Homeodomain-like"/>
    <property type="match status" value="1"/>
</dbReference>
<feature type="domain" description="HTH araC/xylS-type" evidence="4">
    <location>
        <begin position="213"/>
        <end position="311"/>
    </location>
</feature>
<keyword evidence="1" id="KW-0805">Transcription regulation</keyword>
<name>A0ABS4WYI3_9MICO</name>
<evidence type="ECO:0000313" key="5">
    <source>
        <dbReference type="EMBL" id="MBP2381262.1"/>
    </source>
</evidence>
<comment type="caution">
    <text evidence="5">The sequence shown here is derived from an EMBL/GenBank/DDBJ whole genome shotgun (WGS) entry which is preliminary data.</text>
</comment>
<sequence length="317" mass="33943">MDTLTEVLDNIRASGALIGQNLLTAPWTVNVEAGSTITVTAMLRGDGWLLREGAEPIHLETRDLAVHTGRGSIRLASDPDGSGGATCVVTLDGVRGETGCFLDEERLGLGGEDCASTLRAEHALLAGSFSTSGRIADRLLSALPPVLVVARGQQRSHALDLLESELVHREPGQQAVLDRLLDIVLIGALRDWFALPETSVPAWYGAAADPVVGPALSALHAEPSREWTVESLARRSRVSRATFARRFAEVMGEPPISYLAGWRLCLAADLLQDGDDTLGAIARQVGYANAYAFSAAFTREYDVRPSRYRSRSRGGTA</sequence>
<accession>A0ABS4WYI3</accession>
<dbReference type="PANTHER" id="PTHR46796:SF13">
    <property type="entry name" value="HTH-TYPE TRANSCRIPTIONAL ACTIVATOR RHAS"/>
    <property type="match status" value="1"/>
</dbReference>